<organism evidence="1 2">
    <name type="scientific">Brassica carinata</name>
    <name type="common">Ethiopian mustard</name>
    <name type="synonym">Abyssinian cabbage</name>
    <dbReference type="NCBI Taxonomy" id="52824"/>
    <lineage>
        <taxon>Eukaryota</taxon>
        <taxon>Viridiplantae</taxon>
        <taxon>Streptophyta</taxon>
        <taxon>Embryophyta</taxon>
        <taxon>Tracheophyta</taxon>
        <taxon>Spermatophyta</taxon>
        <taxon>Magnoliopsida</taxon>
        <taxon>eudicotyledons</taxon>
        <taxon>Gunneridae</taxon>
        <taxon>Pentapetalae</taxon>
        <taxon>rosids</taxon>
        <taxon>malvids</taxon>
        <taxon>Brassicales</taxon>
        <taxon>Brassicaceae</taxon>
        <taxon>Brassiceae</taxon>
        <taxon>Brassica</taxon>
    </lineage>
</organism>
<dbReference type="Proteomes" id="UP000886595">
    <property type="component" value="Unassembled WGS sequence"/>
</dbReference>
<keyword evidence="2" id="KW-1185">Reference proteome</keyword>
<reference evidence="1 2" key="1">
    <citation type="submission" date="2020-02" db="EMBL/GenBank/DDBJ databases">
        <authorList>
            <person name="Ma Q."/>
            <person name="Huang Y."/>
            <person name="Song X."/>
            <person name="Pei D."/>
        </authorList>
    </citation>
    <scope>NUCLEOTIDE SEQUENCE [LARGE SCALE GENOMIC DNA]</scope>
    <source>
        <strain evidence="1">Sxm20200214</strain>
        <tissue evidence="1">Leaf</tissue>
    </source>
</reference>
<gene>
    <name evidence="1" type="ORF">Bca52824_024959</name>
</gene>
<dbReference type="EMBL" id="JAAMPC010000005">
    <property type="protein sequence ID" value="KAG2313402.1"/>
    <property type="molecule type" value="Genomic_DNA"/>
</dbReference>
<sequence length="165" mass="18848">MNREKSALYTAGLNEDQAASLAAFGFTAGTFPFRYLGLPLTHRKLRKSEYSPLFDVISTRFNHWTTKTLSFVGRLQMVSSVIYSTINFWISAFLLSKFCFKLIESMCNHFLWAGDISKKHGVKVAWHQVCLPKEEGGPGLRNFSLWNKSLNLKLIWLLFSNSDSL</sequence>
<proteinExistence type="predicted"/>
<dbReference type="PANTHER" id="PTHR33116">
    <property type="entry name" value="REVERSE TRANSCRIPTASE ZINC-BINDING DOMAIN-CONTAINING PROTEIN-RELATED-RELATED"/>
    <property type="match status" value="1"/>
</dbReference>
<accession>A0A8X8AW87</accession>
<evidence type="ECO:0000313" key="2">
    <source>
        <dbReference type="Proteomes" id="UP000886595"/>
    </source>
</evidence>
<dbReference type="PANTHER" id="PTHR33116:SF80">
    <property type="entry name" value="REVERSE TRANSCRIPTASE ZINC-BINDING DOMAIN-CONTAINING PROTEIN"/>
    <property type="match status" value="1"/>
</dbReference>
<dbReference type="OrthoDB" id="1108823at2759"/>
<protein>
    <submittedName>
        <fullName evidence="1">Uncharacterized protein</fullName>
    </submittedName>
</protein>
<dbReference type="AlphaFoldDB" id="A0A8X8AW87"/>
<evidence type="ECO:0000313" key="1">
    <source>
        <dbReference type="EMBL" id="KAG2313402.1"/>
    </source>
</evidence>
<comment type="caution">
    <text evidence="1">The sequence shown here is derived from an EMBL/GenBank/DDBJ whole genome shotgun (WGS) entry which is preliminary data.</text>
</comment>
<name>A0A8X8AW87_BRACI</name>